<sequence length="117" mass="13877">MDKTRIFILGNSINAPNFYIFFTYLPLIFFIVFLIKIILDRLENRNSNKILVFFNSFFIVQVTYLTLKINWINETNSLDENTIKLWQNILHISLPIQVFLIGVLVIVCWKGEKRSMT</sequence>
<keyword evidence="1" id="KW-1133">Transmembrane helix</keyword>
<organism evidence="2 3">
    <name type="scientific">Euzebyella marina</name>
    <dbReference type="NCBI Taxonomy" id="1761453"/>
    <lineage>
        <taxon>Bacteria</taxon>
        <taxon>Pseudomonadati</taxon>
        <taxon>Bacteroidota</taxon>
        <taxon>Flavobacteriia</taxon>
        <taxon>Flavobacteriales</taxon>
        <taxon>Flavobacteriaceae</taxon>
        <taxon>Euzebyella</taxon>
    </lineage>
</organism>
<dbReference type="EMBL" id="CP032050">
    <property type="protein sequence ID" value="AYN68820.1"/>
    <property type="molecule type" value="Genomic_DNA"/>
</dbReference>
<protein>
    <submittedName>
        <fullName evidence="2">Uncharacterized protein</fullName>
    </submittedName>
</protein>
<evidence type="ECO:0000313" key="3">
    <source>
        <dbReference type="Proteomes" id="UP000276309"/>
    </source>
</evidence>
<gene>
    <name evidence="2" type="ORF">D1013_16250</name>
</gene>
<dbReference type="AlphaFoldDB" id="A0A3G2L9A3"/>
<feature type="transmembrane region" description="Helical" evidence="1">
    <location>
        <begin position="51"/>
        <end position="69"/>
    </location>
</feature>
<dbReference type="Proteomes" id="UP000276309">
    <property type="component" value="Chromosome"/>
</dbReference>
<reference evidence="2 3" key="1">
    <citation type="submission" date="2018-08" db="EMBL/GenBank/DDBJ databases">
        <title>The reduced genetic potential of extracellular carbohydrate catabolism in Euzebyella marina RN62, a Flavobacteriia bacterium isolated from the hadal water.</title>
        <authorList>
            <person name="Xue C."/>
        </authorList>
    </citation>
    <scope>NUCLEOTIDE SEQUENCE [LARGE SCALE GENOMIC DNA]</scope>
    <source>
        <strain evidence="2 3">RN62</strain>
    </source>
</reference>
<proteinExistence type="predicted"/>
<keyword evidence="3" id="KW-1185">Reference proteome</keyword>
<evidence type="ECO:0000313" key="2">
    <source>
        <dbReference type="EMBL" id="AYN68820.1"/>
    </source>
</evidence>
<keyword evidence="1" id="KW-0812">Transmembrane</keyword>
<feature type="transmembrane region" description="Helical" evidence="1">
    <location>
        <begin position="89"/>
        <end position="109"/>
    </location>
</feature>
<name>A0A3G2L9A3_9FLAO</name>
<keyword evidence="1" id="KW-0472">Membrane</keyword>
<dbReference type="KEGG" id="emar:D1013_16250"/>
<feature type="transmembrane region" description="Helical" evidence="1">
    <location>
        <begin position="18"/>
        <end position="39"/>
    </location>
</feature>
<evidence type="ECO:0000256" key="1">
    <source>
        <dbReference type="SAM" id="Phobius"/>
    </source>
</evidence>
<accession>A0A3G2L9A3</accession>